<name>A0ABU0EDG2_9CELL</name>
<evidence type="ECO:0000256" key="6">
    <source>
        <dbReference type="RuleBase" id="RU000382"/>
    </source>
</evidence>
<protein>
    <submittedName>
        <fullName evidence="7">Glutamate/tyrosine decarboxylase-like PLP-dependent enzyme</fullName>
    </submittedName>
</protein>
<dbReference type="Gene3D" id="1.20.1340.10">
    <property type="entry name" value="dopa decarboxylase, N-terminal domain"/>
    <property type="match status" value="1"/>
</dbReference>
<dbReference type="InterPro" id="IPR015421">
    <property type="entry name" value="PyrdxlP-dep_Trfase_major"/>
</dbReference>
<keyword evidence="3" id="KW-0210">Decarboxylase</keyword>
<proteinExistence type="inferred from homology"/>
<dbReference type="PANTHER" id="PTHR11999">
    <property type="entry name" value="GROUP II PYRIDOXAL-5-PHOSPHATE DECARBOXYLASE"/>
    <property type="match status" value="1"/>
</dbReference>
<evidence type="ECO:0000256" key="2">
    <source>
        <dbReference type="ARBA" id="ARBA00009533"/>
    </source>
</evidence>
<keyword evidence="8" id="KW-1185">Reference proteome</keyword>
<dbReference type="Proteomes" id="UP001239626">
    <property type="component" value="Unassembled WGS sequence"/>
</dbReference>
<dbReference type="Gene3D" id="3.40.640.10">
    <property type="entry name" value="Type I PLP-dependent aspartate aminotransferase-like (Major domain)"/>
    <property type="match status" value="1"/>
</dbReference>
<dbReference type="SUPFAM" id="SSF53383">
    <property type="entry name" value="PLP-dependent transferases"/>
    <property type="match status" value="1"/>
</dbReference>
<keyword evidence="5 6" id="KW-0456">Lyase</keyword>
<sequence length="459" mass="48245">MTARWPAFAPALDRAAHHAREWLMSLAERPVHPRAQPDALAAVLGGPLPDGPTPPETVVDELAAGIEPGLMGMPSGRFFGWVIGGTHPAALAADWLTSAWDQNTAMRHSTPGVVAVEDAAAAWALDLLGLPAGADVGFVTGATMANFTGLAAARQQVLADAGWDVGRDGLAGGPRVRVLVGAERHETLDLALRYLGLGTPTAVAADDQGRLVVADLERALAEGSGPTIVCLQAGNLHSGAFDPMAEAIEVAHRHGAWVHVDGAFGLWAAASPRLRRLVAGYERADSWATDAHKTLNVPYDCGLAIVAHPEPLRRALGMHAEYFATFSGSGDPLEKVPELSRRARGVPVWAVLRSLGRSGVEDLVDGLVANARAIADGIATIDGAEILNDVVFTQVCVGFGSDERTRAVTARVLADGVTWMSGSRWQGRDVLRVSVSNWSTDAEDVARSVDAVRRAASTD</sequence>
<comment type="similarity">
    <text evidence="2 6">Belongs to the group II decarboxylase family.</text>
</comment>
<dbReference type="PANTHER" id="PTHR11999:SF70">
    <property type="entry name" value="MIP05841P"/>
    <property type="match status" value="1"/>
</dbReference>
<comment type="caution">
    <text evidence="7">The sequence shown here is derived from an EMBL/GenBank/DDBJ whole genome shotgun (WGS) entry which is preliminary data.</text>
</comment>
<evidence type="ECO:0000256" key="4">
    <source>
        <dbReference type="ARBA" id="ARBA00022898"/>
    </source>
</evidence>
<dbReference type="InterPro" id="IPR002129">
    <property type="entry name" value="PyrdxlP-dep_de-COase"/>
</dbReference>
<dbReference type="InterPro" id="IPR015422">
    <property type="entry name" value="PyrdxlP-dep_Trfase_small"/>
</dbReference>
<accession>A0ABU0EDG2</accession>
<dbReference type="Pfam" id="PF00282">
    <property type="entry name" value="Pyridoxal_deC"/>
    <property type="match status" value="1"/>
</dbReference>
<dbReference type="InterPro" id="IPR015424">
    <property type="entry name" value="PyrdxlP-dep_Trfase"/>
</dbReference>
<organism evidence="7 8">
    <name type="scientific">Cellulomonas humilata</name>
    <dbReference type="NCBI Taxonomy" id="144055"/>
    <lineage>
        <taxon>Bacteria</taxon>
        <taxon>Bacillati</taxon>
        <taxon>Actinomycetota</taxon>
        <taxon>Actinomycetes</taxon>
        <taxon>Micrococcales</taxon>
        <taxon>Cellulomonadaceae</taxon>
        <taxon>Cellulomonas</taxon>
    </lineage>
</organism>
<comment type="cofactor">
    <cofactor evidence="1 6">
        <name>pyridoxal 5'-phosphate</name>
        <dbReference type="ChEBI" id="CHEBI:597326"/>
    </cofactor>
</comment>
<evidence type="ECO:0000256" key="1">
    <source>
        <dbReference type="ARBA" id="ARBA00001933"/>
    </source>
</evidence>
<evidence type="ECO:0000256" key="5">
    <source>
        <dbReference type="ARBA" id="ARBA00023239"/>
    </source>
</evidence>
<keyword evidence="4 6" id="KW-0663">Pyridoxal phosphate</keyword>
<reference evidence="7 8" key="1">
    <citation type="submission" date="2023-07" db="EMBL/GenBank/DDBJ databases">
        <title>Sorghum-associated microbial communities from plants grown in Nebraska, USA.</title>
        <authorList>
            <person name="Schachtman D."/>
        </authorList>
    </citation>
    <scope>NUCLEOTIDE SEQUENCE [LARGE SCALE GENOMIC DNA]</scope>
    <source>
        <strain evidence="7 8">BE332</strain>
    </source>
</reference>
<evidence type="ECO:0000313" key="8">
    <source>
        <dbReference type="Proteomes" id="UP001239626"/>
    </source>
</evidence>
<dbReference type="Gene3D" id="3.90.1150.10">
    <property type="entry name" value="Aspartate Aminotransferase, domain 1"/>
    <property type="match status" value="1"/>
</dbReference>
<gene>
    <name evidence="7" type="ORF">J2X26_001459</name>
</gene>
<dbReference type="EMBL" id="JAUSVB010000002">
    <property type="protein sequence ID" value="MDQ0373148.1"/>
    <property type="molecule type" value="Genomic_DNA"/>
</dbReference>
<dbReference type="InterPro" id="IPR010977">
    <property type="entry name" value="Aromatic_deC"/>
</dbReference>
<evidence type="ECO:0000256" key="3">
    <source>
        <dbReference type="ARBA" id="ARBA00022793"/>
    </source>
</evidence>
<evidence type="ECO:0000313" key="7">
    <source>
        <dbReference type="EMBL" id="MDQ0373148.1"/>
    </source>
</evidence>
<dbReference type="RefSeq" id="WP_307491049.1">
    <property type="nucleotide sequence ID" value="NZ_JAUSVB010000002.1"/>
</dbReference>